<evidence type="ECO:0000256" key="3">
    <source>
        <dbReference type="ARBA" id="ARBA00022692"/>
    </source>
</evidence>
<evidence type="ECO:0000256" key="2">
    <source>
        <dbReference type="ARBA" id="ARBA00022475"/>
    </source>
</evidence>
<dbReference type="GO" id="GO:0005886">
    <property type="term" value="C:plasma membrane"/>
    <property type="evidence" value="ECO:0007669"/>
    <property type="project" value="UniProtKB-SubCell"/>
</dbReference>
<evidence type="ECO:0008006" key="9">
    <source>
        <dbReference type="Google" id="ProtNLM"/>
    </source>
</evidence>
<gene>
    <name evidence="7" type="ORF">JBKA6_0604</name>
</gene>
<dbReference type="AlphaFoldDB" id="A0A1J1DXQ4"/>
<evidence type="ECO:0000256" key="6">
    <source>
        <dbReference type="SAM" id="Phobius"/>
    </source>
</evidence>
<protein>
    <recommendedName>
        <fullName evidence="9">Cytochrome C oxidase subunit IV</fullName>
    </recommendedName>
</protein>
<dbReference type="InterPro" id="IPR005171">
    <property type="entry name" value="Cyt_c_oxidase_su4_prok"/>
</dbReference>
<proteinExistence type="predicted"/>
<dbReference type="Pfam" id="PF03626">
    <property type="entry name" value="COX4_pro"/>
    <property type="match status" value="1"/>
</dbReference>
<evidence type="ECO:0000313" key="8">
    <source>
        <dbReference type="Proteomes" id="UP000243197"/>
    </source>
</evidence>
<reference evidence="7 8" key="1">
    <citation type="submission" date="2014-03" db="EMBL/GenBank/DDBJ databases">
        <title>complete genome sequence of Flavobacteriaceae bacterium JBKA-6.</title>
        <authorList>
            <person name="Takano T."/>
            <person name="Nakamura Y."/>
            <person name="Takuma S."/>
            <person name="Yasuike M."/>
            <person name="Matsuyama T."/>
            <person name="Sakai T."/>
            <person name="Fujiwara A."/>
            <person name="Kimoto K."/>
            <person name="Fukuda Y."/>
            <person name="Kondo H."/>
            <person name="Hirono I."/>
            <person name="Nakayasu C."/>
        </authorList>
    </citation>
    <scope>NUCLEOTIDE SEQUENCE [LARGE SCALE GENOMIC DNA]</scope>
    <source>
        <strain evidence="7 8">JBKA-6</strain>
    </source>
</reference>
<dbReference type="EMBL" id="AP014564">
    <property type="protein sequence ID" value="BAV94617.1"/>
    <property type="molecule type" value="Genomic_DNA"/>
</dbReference>
<dbReference type="KEGG" id="ise:JBKA6_0604"/>
<keyword evidence="8" id="KW-1185">Reference proteome</keyword>
<evidence type="ECO:0000256" key="4">
    <source>
        <dbReference type="ARBA" id="ARBA00022989"/>
    </source>
</evidence>
<evidence type="ECO:0000313" key="7">
    <source>
        <dbReference type="EMBL" id="BAV94617.1"/>
    </source>
</evidence>
<keyword evidence="4 6" id="KW-1133">Transmembrane helix</keyword>
<comment type="subcellular location">
    <subcellularLocation>
        <location evidence="1">Cell membrane</location>
        <topology evidence="1">Multi-pass membrane protein</topology>
    </subcellularLocation>
</comment>
<keyword evidence="2" id="KW-1003">Cell membrane</keyword>
<accession>A0A1J1DXQ4</accession>
<keyword evidence="3 6" id="KW-0812">Transmembrane</keyword>
<name>A0A1J1DXQ4_9FLAO</name>
<evidence type="ECO:0000256" key="5">
    <source>
        <dbReference type="ARBA" id="ARBA00023136"/>
    </source>
</evidence>
<dbReference type="Proteomes" id="UP000243197">
    <property type="component" value="Chromosome"/>
</dbReference>
<keyword evidence="5 6" id="KW-0472">Membrane</keyword>
<organism evidence="7 8">
    <name type="scientific">Ichthyobacterium seriolicida</name>
    <dbReference type="NCBI Taxonomy" id="242600"/>
    <lineage>
        <taxon>Bacteria</taxon>
        <taxon>Pseudomonadati</taxon>
        <taxon>Bacteroidota</taxon>
        <taxon>Flavobacteriia</taxon>
        <taxon>Flavobacteriales</taxon>
        <taxon>Ichthyobacteriaceae</taxon>
        <taxon>Ichthyobacterium</taxon>
    </lineage>
</organism>
<feature type="transmembrane region" description="Helical" evidence="6">
    <location>
        <begin position="24"/>
        <end position="46"/>
    </location>
</feature>
<evidence type="ECO:0000256" key="1">
    <source>
        <dbReference type="ARBA" id="ARBA00004651"/>
    </source>
</evidence>
<sequence>MVLTITKAYYIVWYFMHLKEEGKIFTWSITIPLYILIPYLAFIVLVESDYINSVLFN</sequence>